<keyword evidence="9" id="KW-0539">Nucleus</keyword>
<dbReference type="InterPro" id="IPR057344">
    <property type="entry name" value="ARM_SRB8"/>
</dbReference>
<feature type="compositionally biased region" description="Basic and acidic residues" evidence="12">
    <location>
        <begin position="66"/>
        <end position="81"/>
    </location>
</feature>
<comment type="subunit">
    <text evidence="3">Component of the SRB8-11 complex, which itself associates with the Mediator complex.</text>
</comment>
<evidence type="ECO:0000256" key="4">
    <source>
        <dbReference type="ARBA" id="ARBA00019622"/>
    </source>
</evidence>
<evidence type="ECO:0000256" key="6">
    <source>
        <dbReference type="ARBA" id="ARBA00023015"/>
    </source>
</evidence>
<dbReference type="GO" id="GO:0006357">
    <property type="term" value="P:regulation of transcription by RNA polymerase II"/>
    <property type="evidence" value="ECO:0007669"/>
    <property type="project" value="InterPro"/>
</dbReference>
<feature type="region of interest" description="Disordered" evidence="12">
    <location>
        <begin position="121"/>
        <end position="152"/>
    </location>
</feature>
<comment type="subcellular location">
    <subcellularLocation>
        <location evidence="1">Nucleus</location>
    </subcellularLocation>
</comment>
<protein>
    <recommendedName>
        <fullName evidence="4">Mediator of RNA polymerase II transcription subunit 12</fullName>
    </recommendedName>
    <alternativeName>
        <fullName evidence="11">Mediator complex subunit 12</fullName>
    </alternativeName>
</protein>
<keyword evidence="15" id="KW-1185">Reference proteome</keyword>
<sequence length="1616" mass="179156">MIPHPSSHRPPRPVPPSRGPPSRPVVFPPPEGLPAIDPRLQQSTVIDLTEDEYGDVADIGRPAKRLRLDTGIDPPPLDHHQQFQQQHQHQANPQYRGQSAGGEAPESSINPLDLMNAFSSEQTARPPWSFRREMPRSVAGGTPDSAQWPRSVSLPPLPIRPWKYSPQERYRMGRMGSKDDMECMEVATKPYNIDVPSAAPRFADDKPADFSPWTGSHPEDVLSEQTAKQGFYDRVQVSSNESASAKPSLYPQFKHRSGLKVLSSVFAAALEKRQAHTRITDESKFKPPPRVTITDRRREEWLQSLADPSCPLRSLSRTIPHGIRGKVLLDQCLAKNVPIPRAMWLAKCVGANELRAFKRKGTSAAVASGLEAKWVRDWTVNVEQFIEGVIASFGDATWKFRISYAVRLSARLFLEHLLEQDHFVDWFLTSFDAASLENLPVWLLMVGVYWQSTVRYRRRGKRLAECLLEKLRLAIETDQNGNLSPLIRRLSRLVKTFALTHPSSFILPRTWSKYEGVLQSCLDLTLADDKAALEKIIDRNARVCRIKSDRAKSTGSPHQRLIQLLDSSSDLPTLSTECLNISLDYSVLITRIIEWSSTSFRYGLARIYTAVRLFRRWKKAGIDIDSHILAFLVQNHQKSGVRLLDVYHVISELVRSQSFSVGKYLQWLMARGVDSNVSSSEQRHIPGDIGLLGHLPSRRLPSHIWNLRNTLFSRAGFSVAAESDAIQQAKASIRRRLPNMFAESSPDGDAEMTDDVDLTSFTWTVRSELGQWLRDQVACHVTNNLKSAMDNDFANDIKSSALTPGEFFEVRYIMECLDDLSMLADVLKHASGSDDGTVLASAVDTLDYHFDSFNAIGATIDLFKSFVDAYTRMSKTELPIQDLISSLLNVGIRLPAEMSTVAVLRRDQVQRDRKLAMAASSPVSDHIADTLNTSNPTFTEELDQLLASGNSMDEATLARIFGTLSKRLESGSVGGRQCVNETARYFAQLRTFNAKYFDNLMIKWVIGILKSSPRPILSTILPPLIGVGCVTLHSFYVLAKALLHSESHRNAISDLAELRFNMIQLLDKKVSDENGSQGLVSYRFKIARQEYVKQYSGEALSLTQDLLEEVSKDGAESSLKQGGTDLVNATSIPLLCEIVVRQPGIVGADCADRLLEKFPACMNLTNQALSVLLGSRFENGLAAAEETIESINDFSLPFCLMKLRLLFASECDEDVKGRIYDFVFEAAKSNVQKGQSYWVDVVGTLHADAAQEIRQRAEEHLLSIVFSSDSVPPSPAFEPNTLPIPNVSALVYLRIVEDLSFSVPETGVPSLGPVLLEKMNLVLQKVAYLESSMSNANQDSDHSVTLRHSYAAQESAILFWFYIMLRLVSIHRSSFAPGALPKSDIADQTRLLISISCIALSRTLSSRDPSRPHLFPSTVPLPPTTFLQQTQPEPGTGVNTGTSTNLQVQALDVAATLLDPLPDDARHQCARFLRDRCPPFLHPQNDPRLLALLGPLGTDTQFSAPSQPQPQPQSQQLAPGTVGTPTPSPATPVTPATPTVAGAPAASQQQFYNASSFIPLDDPNSFAGKLRVQQRGRIVGPYPLRPWEMLEAAAPFVGVNDTAVSLGWFGARGVRG</sequence>
<evidence type="ECO:0000313" key="15">
    <source>
        <dbReference type="Proteomes" id="UP000223968"/>
    </source>
</evidence>
<evidence type="ECO:0000256" key="2">
    <source>
        <dbReference type="ARBA" id="ARBA00010289"/>
    </source>
</evidence>
<evidence type="ECO:0000256" key="11">
    <source>
        <dbReference type="ARBA" id="ARBA00032010"/>
    </source>
</evidence>
<dbReference type="Pfam" id="PF09497">
    <property type="entry name" value="Med12"/>
    <property type="match status" value="1"/>
</dbReference>
<reference evidence="14 15" key="1">
    <citation type="submission" date="2017-10" db="EMBL/GenBank/DDBJ databases">
        <title>Comparative genomics in systemic dimorphic fungi from Ajellomycetaceae.</title>
        <authorList>
            <person name="Munoz J.F."/>
            <person name="Mcewen J.G."/>
            <person name="Clay O.K."/>
            <person name="Cuomo C.A."/>
        </authorList>
    </citation>
    <scope>NUCLEOTIDE SEQUENCE [LARGE SCALE GENOMIC DNA]</scope>
    <source>
        <strain evidence="14 15">UAMH5409</strain>
    </source>
</reference>
<dbReference type="GO" id="GO:0003712">
    <property type="term" value="F:transcription coregulator activity"/>
    <property type="evidence" value="ECO:0007669"/>
    <property type="project" value="InterPro"/>
</dbReference>
<feature type="region of interest" description="Disordered" evidence="12">
    <location>
        <begin position="1"/>
        <end position="108"/>
    </location>
</feature>
<proteinExistence type="inferred from homology"/>
<keyword evidence="8" id="KW-0804">Transcription</keyword>
<name>A0A2B7WQW8_9EURO</name>
<keyword evidence="7" id="KW-0010">Activator</keyword>
<evidence type="ECO:0000256" key="9">
    <source>
        <dbReference type="ARBA" id="ARBA00023242"/>
    </source>
</evidence>
<feature type="region of interest" description="Disordered" evidence="12">
    <location>
        <begin position="1496"/>
        <end position="1541"/>
    </location>
</feature>
<feature type="compositionally biased region" description="Pro residues" evidence="12">
    <location>
        <begin position="12"/>
        <end position="32"/>
    </location>
</feature>
<gene>
    <name evidence="14" type="ORF">AJ79_08757</name>
</gene>
<dbReference type="STRING" id="1447875.A0A2B7WQW8"/>
<comment type="function">
    <text evidence="10">Component of the SRB8-11 complex. The SRB8-11 complex is a regulatory module of the Mediator complex which is itself involved in regulation of basal and activated RNA polymerase II-dependent transcription. The SRB8-11 complex may be involved in the transcriptional repression of a subset of genes regulated by Mediator. It may inhibit the association of the Mediator complex with RNA polymerase II to form the holoenzyme complex.</text>
</comment>
<dbReference type="Pfam" id="PF25326">
    <property type="entry name" value="ARM_SRB8"/>
    <property type="match status" value="1"/>
</dbReference>
<feature type="compositionally biased region" description="Basic residues" evidence="12">
    <location>
        <begin position="1"/>
        <end position="11"/>
    </location>
</feature>
<dbReference type="OrthoDB" id="20828at2759"/>
<evidence type="ECO:0000256" key="1">
    <source>
        <dbReference type="ARBA" id="ARBA00004123"/>
    </source>
</evidence>
<feature type="domain" description="Mediator complex subunit Med12" evidence="13">
    <location>
        <begin position="284"/>
        <end position="347"/>
    </location>
</feature>
<dbReference type="EMBL" id="PDNB01000217">
    <property type="protein sequence ID" value="PGG98881.1"/>
    <property type="molecule type" value="Genomic_DNA"/>
</dbReference>
<dbReference type="PANTHER" id="PTHR46567">
    <property type="entry name" value="MEDIATOR OF RNA POLYMERASE II TRANSCRIPTION SUBUNIT 12"/>
    <property type="match status" value="1"/>
</dbReference>
<feature type="compositionally biased region" description="Low complexity" evidence="12">
    <location>
        <begin position="1512"/>
        <end position="1525"/>
    </location>
</feature>
<dbReference type="PANTHER" id="PTHR46567:SF1">
    <property type="entry name" value="MEDIATOR OF RNA POLYMERASE II TRANSCRIPTION SUBUNIT 12"/>
    <property type="match status" value="1"/>
</dbReference>
<keyword evidence="6" id="KW-0805">Transcription regulation</keyword>
<evidence type="ECO:0000256" key="8">
    <source>
        <dbReference type="ARBA" id="ARBA00023163"/>
    </source>
</evidence>
<evidence type="ECO:0000256" key="5">
    <source>
        <dbReference type="ARBA" id="ARBA00022491"/>
    </source>
</evidence>
<dbReference type="SMART" id="SM01281">
    <property type="entry name" value="Med12"/>
    <property type="match status" value="1"/>
</dbReference>
<evidence type="ECO:0000256" key="12">
    <source>
        <dbReference type="SAM" id="MobiDB-lite"/>
    </source>
</evidence>
<comment type="caution">
    <text evidence="14">The sequence shown here is derived from an EMBL/GenBank/DDBJ whole genome shotgun (WGS) entry which is preliminary data.</text>
</comment>
<evidence type="ECO:0000256" key="7">
    <source>
        <dbReference type="ARBA" id="ARBA00023159"/>
    </source>
</evidence>
<dbReference type="InterPro" id="IPR019035">
    <property type="entry name" value="Mediator_Med12"/>
</dbReference>
<organism evidence="14 15">
    <name type="scientific">Helicocarpus griseus UAMH5409</name>
    <dbReference type="NCBI Taxonomy" id="1447875"/>
    <lineage>
        <taxon>Eukaryota</taxon>
        <taxon>Fungi</taxon>
        <taxon>Dikarya</taxon>
        <taxon>Ascomycota</taxon>
        <taxon>Pezizomycotina</taxon>
        <taxon>Eurotiomycetes</taxon>
        <taxon>Eurotiomycetidae</taxon>
        <taxon>Onygenales</taxon>
        <taxon>Ajellomycetaceae</taxon>
        <taxon>Helicocarpus</taxon>
    </lineage>
</organism>
<accession>A0A2B7WQW8</accession>
<evidence type="ECO:0000313" key="14">
    <source>
        <dbReference type="EMBL" id="PGG98881.1"/>
    </source>
</evidence>
<evidence type="ECO:0000256" key="3">
    <source>
        <dbReference type="ARBA" id="ARBA00011629"/>
    </source>
</evidence>
<dbReference type="GO" id="GO:0016592">
    <property type="term" value="C:mediator complex"/>
    <property type="evidence" value="ECO:0007669"/>
    <property type="project" value="InterPro"/>
</dbReference>
<dbReference type="Proteomes" id="UP000223968">
    <property type="component" value="Unassembled WGS sequence"/>
</dbReference>
<keyword evidence="5" id="KW-0678">Repressor</keyword>
<comment type="similarity">
    <text evidence="2">Belongs to the Mediator complex subunit 12 family.</text>
</comment>
<evidence type="ECO:0000259" key="13">
    <source>
        <dbReference type="SMART" id="SM01281"/>
    </source>
</evidence>
<evidence type="ECO:0000256" key="10">
    <source>
        <dbReference type="ARBA" id="ARBA00025661"/>
    </source>
</evidence>